<feature type="region of interest" description="Disordered" evidence="1">
    <location>
        <begin position="182"/>
        <end position="216"/>
    </location>
</feature>
<reference evidence="2 3" key="1">
    <citation type="submission" date="2018-11" db="EMBL/GenBank/DDBJ databases">
        <authorList>
            <consortium name="Pathogen Informatics"/>
        </authorList>
    </citation>
    <scope>NUCLEOTIDE SEQUENCE [LARGE SCALE GENOMIC DNA]</scope>
</reference>
<name>A0A3P7VJ12_RODNA</name>
<feature type="region of interest" description="Disordered" evidence="1">
    <location>
        <begin position="114"/>
        <end position="141"/>
    </location>
</feature>
<dbReference type="AlphaFoldDB" id="A0A3P7VJ12"/>
<evidence type="ECO:0000256" key="1">
    <source>
        <dbReference type="SAM" id="MobiDB-lite"/>
    </source>
</evidence>
<feature type="region of interest" description="Disordered" evidence="1">
    <location>
        <begin position="1"/>
        <end position="32"/>
    </location>
</feature>
<dbReference type="EMBL" id="UZAE01012481">
    <property type="protein sequence ID" value="VDO05342.1"/>
    <property type="molecule type" value="Genomic_DNA"/>
</dbReference>
<keyword evidence="3" id="KW-1185">Reference proteome</keyword>
<protein>
    <submittedName>
        <fullName evidence="2">Uncharacterized protein</fullName>
    </submittedName>
</protein>
<proteinExistence type="predicted"/>
<dbReference type="Proteomes" id="UP000278807">
    <property type="component" value="Unassembled WGS sequence"/>
</dbReference>
<evidence type="ECO:0000313" key="2">
    <source>
        <dbReference type="EMBL" id="VDO05342.1"/>
    </source>
</evidence>
<gene>
    <name evidence="2" type="ORF">HNAJ_LOCUS9063</name>
</gene>
<evidence type="ECO:0000313" key="3">
    <source>
        <dbReference type="Proteomes" id="UP000278807"/>
    </source>
</evidence>
<sequence>MASPHLPDDLPSPDESHRSTKTHLPSIPQGKELIIPVNGPPCYIRQTEIVVADLSSLTTSNYSHDLPDSNSLEIKEQITMVVESTKGPSGSPKHSHAAKAISNDKTLSTTAFLTSSESSSCSNTTTTATNSPSSLKVVPKPIKGRQRCLSESVATPVVHHKTNISPKSHKFFGRLRLFSLSGDRSRSSNSTTEAMDESGSTPISPGFELTPPHLMPKAKNCTSQRLEFSGKPILNNSKFLPKQRPRRSCLSV</sequence>
<dbReference type="OrthoDB" id="10546577at2759"/>
<feature type="compositionally biased region" description="Low complexity" evidence="1">
    <location>
        <begin position="114"/>
        <end position="134"/>
    </location>
</feature>
<accession>A0A3P7VJ12</accession>
<organism evidence="2 3">
    <name type="scientific">Rodentolepis nana</name>
    <name type="common">Dwarf tapeworm</name>
    <name type="synonym">Hymenolepis nana</name>
    <dbReference type="NCBI Taxonomy" id="102285"/>
    <lineage>
        <taxon>Eukaryota</taxon>
        <taxon>Metazoa</taxon>
        <taxon>Spiralia</taxon>
        <taxon>Lophotrochozoa</taxon>
        <taxon>Platyhelminthes</taxon>
        <taxon>Cestoda</taxon>
        <taxon>Eucestoda</taxon>
        <taxon>Cyclophyllidea</taxon>
        <taxon>Hymenolepididae</taxon>
        <taxon>Rodentolepis</taxon>
    </lineage>
</organism>